<proteinExistence type="predicted"/>
<keyword evidence="1" id="KW-0175">Coiled coil</keyword>
<feature type="coiled-coil region" evidence="1">
    <location>
        <begin position="209"/>
        <end position="250"/>
    </location>
</feature>
<organism evidence="2 3">
    <name type="scientific">Camellia sinensis</name>
    <name type="common">Tea plant</name>
    <name type="synonym">Thea sinensis</name>
    <dbReference type="NCBI Taxonomy" id="4442"/>
    <lineage>
        <taxon>Eukaryota</taxon>
        <taxon>Viridiplantae</taxon>
        <taxon>Streptophyta</taxon>
        <taxon>Embryophyta</taxon>
        <taxon>Tracheophyta</taxon>
        <taxon>Spermatophyta</taxon>
        <taxon>Magnoliopsida</taxon>
        <taxon>eudicotyledons</taxon>
        <taxon>Gunneridae</taxon>
        <taxon>Pentapetalae</taxon>
        <taxon>asterids</taxon>
        <taxon>Ericales</taxon>
        <taxon>Theaceae</taxon>
        <taxon>Camellia</taxon>
    </lineage>
</organism>
<evidence type="ECO:0000313" key="2">
    <source>
        <dbReference type="EMBL" id="KAF5961159.1"/>
    </source>
</evidence>
<evidence type="ECO:0000313" key="3">
    <source>
        <dbReference type="Proteomes" id="UP000593564"/>
    </source>
</evidence>
<name>A0A7J7I8A8_CAMSI</name>
<keyword evidence="3" id="KW-1185">Reference proteome</keyword>
<protein>
    <submittedName>
        <fullName evidence="2">Uncharacterized protein</fullName>
    </submittedName>
</protein>
<sequence>MYVYSVRVCCTIHAYSCHGKLNTHFTPHILSSSALGLAHMTESSSAASVARGGTEPPALTLKEFLDSFSEDENKEVKGVFEAYRRDVRGETGIFKNIKNSELRHSAHLDKVSALICEAVYNMCNTKVVDITTSLLLTWFHSFALAQYANFEIMFVIARLTKLVCAHFGLQADHDVPVYLNLAGLSVQIAKQLAVIDSKALAIVKQDGEADDLRKKVDSMQLTISKLDEAIQELENNKQAIGKKKQALGKKKQKHALEKNKKALLKTREEKSYTFYKKSGQSMKMLSAFQGPLVVTLKEFLDSFTENENEEVQGLSESYRRDVREGAILPKIFPSLYEDVDEDKNKKIRMAVAMEKFISEVEVAMPWENFKDGNDMILKNQVSTLKGLFSKYGDFSNRLKLSTKANTLFMMIIHILEEEWSMHGKVEELRALTSKEFLDSFTEDENKEVDKDEYDKIDMIKVLMKKFVSEVGSHIALGKLGFHIKVCEAVHDMYSTKIGDITTSQLLIWLLSFTLAQYAGFEIQFVIARLTKLVHAHFGLQADDDIPIDLELAKMGVPIATQLSVVDSKELSNIEQDGETDGDLWKKVSLQLTIMKLDEAIEDLKKKKQALLKMQEDRCLRKECLIDVLELERQMAGASLL</sequence>
<dbReference type="AlphaFoldDB" id="A0A7J7I8A8"/>
<feature type="coiled-coil region" evidence="1">
    <location>
        <begin position="586"/>
        <end position="616"/>
    </location>
</feature>
<dbReference type="Proteomes" id="UP000593564">
    <property type="component" value="Unassembled WGS sequence"/>
</dbReference>
<dbReference type="EMBL" id="JACBKZ010000001">
    <property type="protein sequence ID" value="KAF5961159.1"/>
    <property type="molecule type" value="Genomic_DNA"/>
</dbReference>
<reference evidence="2 3" key="2">
    <citation type="submission" date="2020-07" db="EMBL/GenBank/DDBJ databases">
        <title>Genome assembly of wild tea tree DASZ reveals pedigree and selection history of tea varieties.</title>
        <authorList>
            <person name="Zhang W."/>
        </authorList>
    </citation>
    <scope>NUCLEOTIDE SEQUENCE [LARGE SCALE GENOMIC DNA]</scope>
    <source>
        <strain evidence="3">cv. G240</strain>
        <tissue evidence="2">Leaf</tissue>
    </source>
</reference>
<gene>
    <name evidence="2" type="ORF">HYC85_002368</name>
</gene>
<reference evidence="3" key="1">
    <citation type="journal article" date="2020" name="Nat. Commun.">
        <title>Genome assembly of wild tea tree DASZ reveals pedigree and selection history of tea varieties.</title>
        <authorList>
            <person name="Zhang W."/>
            <person name="Zhang Y."/>
            <person name="Qiu H."/>
            <person name="Guo Y."/>
            <person name="Wan H."/>
            <person name="Zhang X."/>
            <person name="Scossa F."/>
            <person name="Alseekh S."/>
            <person name="Zhang Q."/>
            <person name="Wang P."/>
            <person name="Xu L."/>
            <person name="Schmidt M.H."/>
            <person name="Jia X."/>
            <person name="Li D."/>
            <person name="Zhu A."/>
            <person name="Guo F."/>
            <person name="Chen W."/>
            <person name="Ni D."/>
            <person name="Usadel B."/>
            <person name="Fernie A.R."/>
            <person name="Wen W."/>
        </authorList>
    </citation>
    <scope>NUCLEOTIDE SEQUENCE [LARGE SCALE GENOMIC DNA]</scope>
    <source>
        <strain evidence="3">cv. G240</strain>
    </source>
</reference>
<accession>A0A7J7I8A8</accession>
<comment type="caution">
    <text evidence="2">The sequence shown here is derived from an EMBL/GenBank/DDBJ whole genome shotgun (WGS) entry which is preliminary data.</text>
</comment>
<evidence type="ECO:0000256" key="1">
    <source>
        <dbReference type="SAM" id="Coils"/>
    </source>
</evidence>